<keyword evidence="3" id="KW-0949">S-adenosyl-L-methionine</keyword>
<dbReference type="Proteomes" id="UP000030700">
    <property type="component" value="Unassembled WGS sequence"/>
</dbReference>
<feature type="domain" description="DNA methylase adenine-specific" evidence="5">
    <location>
        <begin position="10"/>
        <end position="243"/>
    </location>
</feature>
<dbReference type="InterPro" id="IPR029063">
    <property type="entry name" value="SAM-dependent_MTases_sf"/>
</dbReference>
<dbReference type="Pfam" id="PF22837">
    <property type="entry name" value="M_Eco57I_C"/>
    <property type="match status" value="1"/>
</dbReference>
<dbReference type="PRINTS" id="PR00507">
    <property type="entry name" value="N12N6MTFRASE"/>
</dbReference>
<protein>
    <submittedName>
        <fullName evidence="7">BpmI methyltransferase</fullName>
    </submittedName>
</protein>
<organism evidence="7">
    <name type="scientific">Candidatus Moduliflexus flocculans</name>
    <dbReference type="NCBI Taxonomy" id="1499966"/>
    <lineage>
        <taxon>Bacteria</taxon>
        <taxon>Candidatus Moduliflexota</taxon>
        <taxon>Candidatus Moduliflexia</taxon>
        <taxon>Candidatus Moduliflexales</taxon>
        <taxon>Candidatus Moduliflexaceae</taxon>
    </lineage>
</organism>
<keyword evidence="4" id="KW-0680">Restriction system</keyword>
<reference evidence="7" key="1">
    <citation type="journal article" date="2015" name="PeerJ">
        <title>First genomic representation of candidate bacterial phylum KSB3 points to enhanced environmental sensing as a trigger of wastewater bulking.</title>
        <authorList>
            <person name="Sekiguchi Y."/>
            <person name="Ohashi A."/>
            <person name="Parks D.H."/>
            <person name="Yamauchi T."/>
            <person name="Tyson G.W."/>
            <person name="Hugenholtz P."/>
        </authorList>
    </citation>
    <scope>NUCLEOTIDE SEQUENCE [LARGE SCALE GENOMIC DNA]</scope>
</reference>
<evidence type="ECO:0000256" key="3">
    <source>
        <dbReference type="ARBA" id="ARBA00022691"/>
    </source>
</evidence>
<evidence type="ECO:0000313" key="8">
    <source>
        <dbReference type="Proteomes" id="UP000030700"/>
    </source>
</evidence>
<proteinExistence type="predicted"/>
<dbReference type="InterPro" id="IPR002052">
    <property type="entry name" value="DNA_methylase_N6_adenine_CS"/>
</dbReference>
<evidence type="ECO:0000256" key="4">
    <source>
        <dbReference type="ARBA" id="ARBA00022747"/>
    </source>
</evidence>
<dbReference type="AlphaFoldDB" id="A0A0S6W4W8"/>
<keyword evidence="1 7" id="KW-0489">Methyltransferase</keyword>
<gene>
    <name evidence="7" type="ORF">U14_04741</name>
</gene>
<dbReference type="EMBL" id="DF820459">
    <property type="protein sequence ID" value="GAK53476.1"/>
    <property type="molecule type" value="Genomic_DNA"/>
</dbReference>
<dbReference type="InterPro" id="IPR003356">
    <property type="entry name" value="DNA_methylase_A-5"/>
</dbReference>
<dbReference type="GO" id="GO:0009007">
    <property type="term" value="F:site-specific DNA-methyltransferase (adenine-specific) activity"/>
    <property type="evidence" value="ECO:0007669"/>
    <property type="project" value="UniProtKB-EC"/>
</dbReference>
<evidence type="ECO:0000259" key="5">
    <source>
        <dbReference type="Pfam" id="PF02384"/>
    </source>
</evidence>
<evidence type="ECO:0000313" key="7">
    <source>
        <dbReference type="EMBL" id="GAK53476.1"/>
    </source>
</evidence>
<sequence length="547" mass="62350">MTKRDHLETSASKKLRGGYYTPAEICDFLCHWAIQKPNASVLEPSCGDGAFVHAIVDQLRQVGSDFENVKFIELDEGEAEKVRIKLHQLGVYHEESVEAADFFKSCKTFLSNKTLFDCIVGNPPFIRYQDFPDEQKDIAFSIMVRAGLKPSRLINAWIPFLIASTLLLKPGGRIGMVIPAELFQVNYAAHARLFLSEAFSKIFLITFRKLVFENVQQEVVLFLGEKNGSDSHGITVIETDDVSTLKAISLDRHLPDIKRINHSSDKWTQYFLSHKEIEVLRDVKKNLSIPISGECLEVDVGIVTGQNKFFLLNKTLVTTKNLECYTQKIIGKSNQLKGIRLSEQHFESLAESDANVFFLCVPNIPDDELSDELRAYLRYGEEQLFHRGYKCRNRKKWWIVPSLWTPDAFMLRQVHQYPKLVLNECNAANTDTLHRVKFKPGIDQKNFVASFLNSMTFAFSEVIGRSYGGGVLTFEPSEAESFPVPFASEIALDVDYIDNLVRKNNILSVLEYTDNLVLKGKFGFSNGQIATFRNIWLKLSERRMSRK</sequence>
<evidence type="ECO:0000256" key="1">
    <source>
        <dbReference type="ARBA" id="ARBA00022603"/>
    </source>
</evidence>
<dbReference type="GO" id="GO:0009307">
    <property type="term" value="P:DNA restriction-modification system"/>
    <property type="evidence" value="ECO:0007669"/>
    <property type="project" value="UniProtKB-KW"/>
</dbReference>
<keyword evidence="2 7" id="KW-0808">Transferase</keyword>
<name>A0A0S6W4W8_9BACT</name>
<dbReference type="InterPro" id="IPR050953">
    <property type="entry name" value="N4_N6_ade-DNA_methylase"/>
</dbReference>
<evidence type="ECO:0000259" key="6">
    <source>
        <dbReference type="Pfam" id="PF22837"/>
    </source>
</evidence>
<dbReference type="GO" id="GO:0032259">
    <property type="term" value="P:methylation"/>
    <property type="evidence" value="ECO:0007669"/>
    <property type="project" value="UniProtKB-KW"/>
</dbReference>
<dbReference type="Pfam" id="PF02384">
    <property type="entry name" value="N6_Mtase"/>
    <property type="match status" value="1"/>
</dbReference>
<feature type="domain" description="Type II methyltransferase M.Eco57I C-terminal" evidence="6">
    <location>
        <begin position="265"/>
        <end position="518"/>
    </location>
</feature>
<dbReference type="InterPro" id="IPR054520">
    <property type="entry name" value="M_Eco57I_C"/>
</dbReference>
<dbReference type="HOGENOM" id="CLU_020255_1_0_0"/>
<accession>A0A0S6W4W8</accession>
<dbReference type="PANTHER" id="PTHR33841:SF5">
    <property type="entry name" value="DNA METHYLASE (MODIFICATION METHYLASE) (METHYLTRANSFERASE)-RELATED"/>
    <property type="match status" value="1"/>
</dbReference>
<dbReference type="PANTHER" id="PTHR33841">
    <property type="entry name" value="DNA METHYLTRANSFERASE YEEA-RELATED"/>
    <property type="match status" value="1"/>
</dbReference>
<keyword evidence="8" id="KW-1185">Reference proteome</keyword>
<dbReference type="SUPFAM" id="SSF53335">
    <property type="entry name" value="S-adenosyl-L-methionine-dependent methyltransferases"/>
    <property type="match status" value="1"/>
</dbReference>
<evidence type="ECO:0000256" key="2">
    <source>
        <dbReference type="ARBA" id="ARBA00022679"/>
    </source>
</evidence>
<dbReference type="PROSITE" id="PS00092">
    <property type="entry name" value="N6_MTASE"/>
    <property type="match status" value="1"/>
</dbReference>
<dbReference type="GO" id="GO:0008170">
    <property type="term" value="F:N-methyltransferase activity"/>
    <property type="evidence" value="ECO:0007669"/>
    <property type="project" value="InterPro"/>
</dbReference>
<dbReference type="Gene3D" id="3.40.50.150">
    <property type="entry name" value="Vaccinia Virus protein VP39"/>
    <property type="match status" value="1"/>
</dbReference>
<dbReference type="STRING" id="1499966.U14_04741"/>
<dbReference type="GO" id="GO:0003677">
    <property type="term" value="F:DNA binding"/>
    <property type="evidence" value="ECO:0007669"/>
    <property type="project" value="InterPro"/>
</dbReference>